<dbReference type="PANTHER" id="PTHR45856:SF24">
    <property type="entry name" value="FUNGAL LIPASE-LIKE DOMAIN-CONTAINING PROTEIN"/>
    <property type="match status" value="1"/>
</dbReference>
<reference evidence="3" key="1">
    <citation type="journal article" date="2019" name="Int. J. Syst. Evol. Microbiol.">
        <title>The Global Catalogue of Microorganisms (GCM) 10K type strain sequencing project: providing services to taxonomists for standard genome sequencing and annotation.</title>
        <authorList>
            <consortium name="The Broad Institute Genomics Platform"/>
            <consortium name="The Broad Institute Genome Sequencing Center for Infectious Disease"/>
            <person name="Wu L."/>
            <person name="Ma J."/>
        </authorList>
    </citation>
    <scope>NUCLEOTIDE SEQUENCE [LARGE SCALE GENOMIC DNA]</scope>
    <source>
        <strain evidence="3">CECT 8570</strain>
    </source>
</reference>
<keyword evidence="3" id="KW-1185">Reference proteome</keyword>
<evidence type="ECO:0000259" key="1">
    <source>
        <dbReference type="Pfam" id="PF01764"/>
    </source>
</evidence>
<dbReference type="SUPFAM" id="SSF53474">
    <property type="entry name" value="alpha/beta-Hydrolases"/>
    <property type="match status" value="1"/>
</dbReference>
<comment type="caution">
    <text evidence="2">The sequence shown here is derived from an EMBL/GenBank/DDBJ whole genome shotgun (WGS) entry which is preliminary data.</text>
</comment>
<dbReference type="RefSeq" id="WP_290261252.1">
    <property type="nucleotide sequence ID" value="NZ_JAUFQG010000004.1"/>
</dbReference>
<dbReference type="InterPro" id="IPR002921">
    <property type="entry name" value="Fungal_lipase-type"/>
</dbReference>
<dbReference type="Proteomes" id="UP001595840">
    <property type="component" value="Unassembled WGS sequence"/>
</dbReference>
<dbReference type="EMBL" id="JBHSCX010000020">
    <property type="protein sequence ID" value="MFC4363443.1"/>
    <property type="molecule type" value="Genomic_DNA"/>
</dbReference>
<protein>
    <submittedName>
        <fullName evidence="2">Lipase family protein</fullName>
    </submittedName>
</protein>
<dbReference type="InterPro" id="IPR051218">
    <property type="entry name" value="Sec_MonoDiacylglyc_Lipase"/>
</dbReference>
<gene>
    <name evidence="2" type="ORF">ACFOX3_14095</name>
</gene>
<dbReference type="InterPro" id="IPR029058">
    <property type="entry name" value="AB_hydrolase_fold"/>
</dbReference>
<dbReference type="Pfam" id="PF01764">
    <property type="entry name" value="Lipase_3"/>
    <property type="match status" value="1"/>
</dbReference>
<feature type="domain" description="Fungal lipase-type" evidence="1">
    <location>
        <begin position="76"/>
        <end position="204"/>
    </location>
</feature>
<evidence type="ECO:0000313" key="2">
    <source>
        <dbReference type="EMBL" id="MFC4363443.1"/>
    </source>
</evidence>
<dbReference type="CDD" id="cd00519">
    <property type="entry name" value="Lipase_3"/>
    <property type="match status" value="1"/>
</dbReference>
<sequence length="386" mass="42599">MENLAPAYAANLASDVYDVKTTLLRENFKKIYKKDFLMSESETLSGKTGAFLFLKSEHTMGVAACGINEYEGHAIIALKGTASGFDALTDLNAGIKRFVTGGEVHQGFYYTFKSFLPDLDQFIKSLPPSVHTLHCVGHSLGGALATLVADYLRKISSRRTKLYTFGSPRVGLQFFAEGSARRIGRDNVFRVYHKTDPVPMVPTWPFMHVPDGGPGDILLNSGLALNPAAYHKMGNYIKSISAGETKGDWDALRRLRPRPNLTRSVEQWLESDSVVSLTLSTAQLAGDAVMWVVKKVAQLAGISLVMTGSTAFTILDRLAILMQRAYEFGKAVSHWVVRLMKRLAQLIGIVITETTNITLNLIRTVFIRMHKAVSELVLRAGRSNEQ</sequence>
<name>A0ABV8V6Y2_9GAMM</name>
<organism evidence="2 3">
    <name type="scientific">Simiduia curdlanivorans</name>
    <dbReference type="NCBI Taxonomy" id="1492769"/>
    <lineage>
        <taxon>Bacteria</taxon>
        <taxon>Pseudomonadati</taxon>
        <taxon>Pseudomonadota</taxon>
        <taxon>Gammaproteobacteria</taxon>
        <taxon>Cellvibrionales</taxon>
        <taxon>Cellvibrionaceae</taxon>
        <taxon>Simiduia</taxon>
    </lineage>
</organism>
<dbReference type="Gene3D" id="3.40.50.1820">
    <property type="entry name" value="alpha/beta hydrolase"/>
    <property type="match status" value="1"/>
</dbReference>
<proteinExistence type="predicted"/>
<evidence type="ECO:0000313" key="3">
    <source>
        <dbReference type="Proteomes" id="UP001595840"/>
    </source>
</evidence>
<accession>A0ABV8V6Y2</accession>
<dbReference type="PANTHER" id="PTHR45856">
    <property type="entry name" value="ALPHA/BETA-HYDROLASES SUPERFAMILY PROTEIN"/>
    <property type="match status" value="1"/>
</dbReference>